<evidence type="ECO:0000313" key="1">
    <source>
        <dbReference type="EMBL" id="GEC95826.1"/>
    </source>
</evidence>
<reference evidence="1 2" key="1">
    <citation type="submission" date="2019-06" db="EMBL/GenBank/DDBJ databases">
        <title>Whole genome shotgun sequence of Zoogloea ramigera NBRC 15342.</title>
        <authorList>
            <person name="Hosoyama A."/>
            <person name="Uohara A."/>
            <person name="Ohji S."/>
            <person name="Ichikawa N."/>
        </authorList>
    </citation>
    <scope>NUCLEOTIDE SEQUENCE [LARGE SCALE GENOMIC DNA]</scope>
    <source>
        <strain evidence="1 2">NBRC 15342</strain>
    </source>
</reference>
<gene>
    <name evidence="1" type="ORF">ZRA01_18990</name>
</gene>
<comment type="caution">
    <text evidence="1">The sequence shown here is derived from an EMBL/GenBank/DDBJ whole genome shotgun (WGS) entry which is preliminary data.</text>
</comment>
<evidence type="ECO:0000313" key="2">
    <source>
        <dbReference type="Proteomes" id="UP000318422"/>
    </source>
</evidence>
<dbReference type="AlphaFoldDB" id="A0A4Y4CU41"/>
<keyword evidence="2" id="KW-1185">Reference proteome</keyword>
<accession>A0A4Y4CU41</accession>
<dbReference type="Proteomes" id="UP000318422">
    <property type="component" value="Unassembled WGS sequence"/>
</dbReference>
<sequence>MRYGMILRYDTLCYELRQGQHIPDGRWRLFMHEVNAELDRGESMVVVLAAVGLTPIDAVSDTNVYDLEVNDFDGTAVISSYAIDRRMQRPYLHTER</sequence>
<protein>
    <submittedName>
        <fullName evidence="1">Uncharacterized protein</fullName>
    </submittedName>
</protein>
<organism evidence="1 2">
    <name type="scientific">Zoogloea ramigera</name>
    <dbReference type="NCBI Taxonomy" id="350"/>
    <lineage>
        <taxon>Bacteria</taxon>
        <taxon>Pseudomonadati</taxon>
        <taxon>Pseudomonadota</taxon>
        <taxon>Betaproteobacteria</taxon>
        <taxon>Rhodocyclales</taxon>
        <taxon>Zoogloeaceae</taxon>
        <taxon>Zoogloea</taxon>
    </lineage>
</organism>
<proteinExistence type="predicted"/>
<dbReference type="EMBL" id="BJNV01000027">
    <property type="protein sequence ID" value="GEC95826.1"/>
    <property type="molecule type" value="Genomic_DNA"/>
</dbReference>
<name>A0A4Y4CU41_ZOORA</name>